<dbReference type="PROSITE" id="PS50053">
    <property type="entry name" value="UBIQUITIN_2"/>
    <property type="match status" value="1"/>
</dbReference>
<keyword evidence="10" id="KW-1185">Reference proteome</keyword>
<evidence type="ECO:0000313" key="9">
    <source>
        <dbReference type="EMBL" id="CAF1114487.1"/>
    </source>
</evidence>
<evidence type="ECO:0000313" key="10">
    <source>
        <dbReference type="Proteomes" id="UP000663832"/>
    </source>
</evidence>
<name>A0A814Q4Z3_9BILA</name>
<dbReference type="PANTHER" id="PTHR12943">
    <property type="entry name" value="HOMOCYSTEINE-RESPONSIVE ENDOPLASMIC RETICULUM-RESIDENT UNIQUITIN-LIKE DOMAIN HERPUD PROTEIN FAMILY MEMBER"/>
    <property type="match status" value="1"/>
</dbReference>
<comment type="subcellular location">
    <subcellularLocation>
        <location evidence="1">Membrane</location>
    </subcellularLocation>
</comment>
<dbReference type="SUPFAM" id="SSF54236">
    <property type="entry name" value="Ubiquitin-like"/>
    <property type="match status" value="1"/>
</dbReference>
<dbReference type="GO" id="GO:0016020">
    <property type="term" value="C:membrane"/>
    <property type="evidence" value="ECO:0007669"/>
    <property type="project" value="UniProtKB-SubCell"/>
</dbReference>
<dbReference type="OrthoDB" id="21589at2759"/>
<dbReference type="InterPro" id="IPR000626">
    <property type="entry name" value="Ubiquitin-like_dom"/>
</dbReference>
<evidence type="ECO:0000256" key="4">
    <source>
        <dbReference type="ARBA" id="ARBA00023136"/>
    </source>
</evidence>
<dbReference type="AlphaFoldDB" id="A0A814Q4Z3"/>
<keyword evidence="3 7" id="KW-1133">Transmembrane helix</keyword>
<keyword evidence="4 7" id="KW-0472">Membrane</keyword>
<evidence type="ECO:0000256" key="2">
    <source>
        <dbReference type="ARBA" id="ARBA00022692"/>
    </source>
</evidence>
<evidence type="ECO:0000256" key="1">
    <source>
        <dbReference type="ARBA" id="ARBA00004370"/>
    </source>
</evidence>
<accession>A0A814Q4Z3</accession>
<feature type="transmembrane region" description="Helical" evidence="7">
    <location>
        <begin position="239"/>
        <end position="257"/>
    </location>
</feature>
<proteinExistence type="predicted"/>
<protein>
    <recommendedName>
        <fullName evidence="8">Ubiquitin-like domain-containing protein</fullName>
    </recommendedName>
</protein>
<comment type="caution">
    <text evidence="9">The sequence shown here is derived from an EMBL/GenBank/DDBJ whole genome shotgun (WGS) entry which is preliminary data.</text>
</comment>
<dbReference type="PANTHER" id="PTHR12943:SF27">
    <property type="entry name" value="HOMOCYSTEINE-INDUCED ENDOPLASMIC RETICULUM PROTEIN, ISOFORM A"/>
    <property type="match status" value="1"/>
</dbReference>
<feature type="transmembrane region" description="Helical" evidence="7">
    <location>
        <begin position="213"/>
        <end position="233"/>
    </location>
</feature>
<gene>
    <name evidence="9" type="ORF">QVE165_LOCUS21035</name>
</gene>
<dbReference type="FunFam" id="3.10.20.90:FF:000046">
    <property type="entry name" value="Homocysteine-responsive endoplasmic reticulum-resident ubiquitin-like domain member 2 protein"/>
    <property type="match status" value="1"/>
</dbReference>
<dbReference type="Pfam" id="PF00240">
    <property type="entry name" value="ubiquitin"/>
    <property type="match status" value="1"/>
</dbReference>
<evidence type="ECO:0000256" key="7">
    <source>
        <dbReference type="SAM" id="Phobius"/>
    </source>
</evidence>
<dbReference type="InterPro" id="IPR039751">
    <property type="entry name" value="HERPUD1/2"/>
</dbReference>
<dbReference type="GO" id="GO:0030968">
    <property type="term" value="P:endoplasmic reticulum unfolded protein response"/>
    <property type="evidence" value="ECO:0007669"/>
    <property type="project" value="TreeGrafter"/>
</dbReference>
<keyword evidence="5" id="KW-0834">Unfolded protein response</keyword>
<keyword evidence="2 7" id="KW-0812">Transmembrane</keyword>
<dbReference type="InterPro" id="IPR029071">
    <property type="entry name" value="Ubiquitin-like_domsf"/>
</dbReference>
<feature type="region of interest" description="Disordered" evidence="6">
    <location>
        <begin position="95"/>
        <end position="122"/>
    </location>
</feature>
<evidence type="ECO:0000259" key="8">
    <source>
        <dbReference type="PROSITE" id="PS50053"/>
    </source>
</evidence>
<organism evidence="9 10">
    <name type="scientific">Adineta steineri</name>
    <dbReference type="NCBI Taxonomy" id="433720"/>
    <lineage>
        <taxon>Eukaryota</taxon>
        <taxon>Metazoa</taxon>
        <taxon>Spiralia</taxon>
        <taxon>Gnathifera</taxon>
        <taxon>Rotifera</taxon>
        <taxon>Eurotatoria</taxon>
        <taxon>Bdelloidea</taxon>
        <taxon>Adinetida</taxon>
        <taxon>Adinetidae</taxon>
        <taxon>Adineta</taxon>
    </lineage>
</organism>
<dbReference type="Gene3D" id="3.10.20.90">
    <property type="entry name" value="Phosphatidylinositol 3-kinase Catalytic Subunit, Chain A, domain 1"/>
    <property type="match status" value="1"/>
</dbReference>
<evidence type="ECO:0000256" key="5">
    <source>
        <dbReference type="ARBA" id="ARBA00023230"/>
    </source>
</evidence>
<dbReference type="EMBL" id="CAJNOM010000134">
    <property type="protein sequence ID" value="CAF1114487.1"/>
    <property type="molecule type" value="Genomic_DNA"/>
</dbReference>
<dbReference type="Proteomes" id="UP000663832">
    <property type="component" value="Unassembled WGS sequence"/>
</dbReference>
<feature type="domain" description="Ubiquitin-like" evidence="8">
    <location>
        <begin position="8"/>
        <end position="75"/>
    </location>
</feature>
<reference evidence="9" key="1">
    <citation type="submission" date="2021-02" db="EMBL/GenBank/DDBJ databases">
        <authorList>
            <person name="Nowell W R."/>
        </authorList>
    </citation>
    <scope>NUCLEOTIDE SEQUENCE</scope>
</reference>
<sequence length="352" mass="40196">MATVNETIHIIIRCANNKYADFSIDILSSSTIYNLKQTITINHPTKPLPKNQRLIHSGKLLDNKNILNQVFIKSNIDSPFLVHLVLDSDKNEISSTIPQQTTTTAANSSSHTEQSSSTSLHSSTYEQYINELNKYQQQLHQFMSNPHGILLTSNSDTQTYLQYCHTHHRMYQNNFVHQRPITNTSIPSPSITVSPATPVTNNNNNNVNQENDLLRTLHIIIEIFILCSIIYFYSTFNHFFLIFIIFALVYLHCRGYLSIQQRRHAQNQQIPHIVEQAAGNDVEQGMNEEIDTEQIQNDEQNFNDIQLQESSTVTPPTTESATDNQITPARLLFTAVSTFFSSLIPERPQQHI</sequence>
<evidence type="ECO:0000256" key="3">
    <source>
        <dbReference type="ARBA" id="ARBA00022989"/>
    </source>
</evidence>
<evidence type="ECO:0000256" key="6">
    <source>
        <dbReference type="SAM" id="MobiDB-lite"/>
    </source>
</evidence>